<dbReference type="EMBL" id="CP151504">
    <property type="protein sequence ID" value="WZN61705.1"/>
    <property type="molecule type" value="Genomic_DNA"/>
</dbReference>
<dbReference type="Proteomes" id="UP001472866">
    <property type="component" value="Chromosome 04"/>
</dbReference>
<protein>
    <recommendedName>
        <fullName evidence="12">Succinate dehydrogenase [ubiquinone] cytochrome b small subunit</fullName>
    </recommendedName>
</protein>
<keyword evidence="5 12" id="KW-0999">Mitochondrion inner membrane</keyword>
<feature type="binding site" description="axial binding residue" evidence="11">
    <location>
        <position position="56"/>
    </location>
    <ligand>
        <name>heme b</name>
        <dbReference type="ChEBI" id="CHEBI:60344"/>
        <note>ligand shared with SDHC</note>
    </ligand>
    <ligandPart>
        <name>Fe</name>
        <dbReference type="ChEBI" id="CHEBI:18248"/>
    </ligandPart>
</feature>
<keyword evidence="11" id="KW-0479">Metal-binding</keyword>
<keyword evidence="6 12" id="KW-0809">Transit peptide</keyword>
<evidence type="ECO:0000313" key="15">
    <source>
        <dbReference type="Proteomes" id="UP001472866"/>
    </source>
</evidence>
<dbReference type="PANTHER" id="PTHR13337:SF2">
    <property type="entry name" value="SUCCINATE DEHYDROGENASE [UBIQUINONE] CYTOCHROME B SMALL SUBUNIT, MITOCHONDRIAL"/>
    <property type="match status" value="1"/>
</dbReference>
<reference evidence="14 15" key="2">
    <citation type="submission" date="2024-03" db="EMBL/GenBank/DDBJ databases">
        <title>Complete genome sequence of the green alga Chloropicon roscoffensis RCC1871.</title>
        <authorList>
            <person name="Lemieux C."/>
            <person name="Pombert J.-F."/>
            <person name="Otis C."/>
            <person name="Turmel M."/>
        </authorList>
    </citation>
    <scope>NUCLEOTIDE SEQUENCE [LARGE SCALE GENOMIC DNA]</scope>
    <source>
        <strain evidence="14 15">RCC1871</strain>
    </source>
</reference>
<evidence type="ECO:0000256" key="5">
    <source>
        <dbReference type="ARBA" id="ARBA00022792"/>
    </source>
</evidence>
<proteinExistence type="inferred from homology"/>
<evidence type="ECO:0000256" key="4">
    <source>
        <dbReference type="ARBA" id="ARBA00022692"/>
    </source>
</evidence>
<keyword evidence="11" id="KW-0408">Iron</keyword>
<dbReference type="GO" id="GO:0005743">
    <property type="term" value="C:mitochondrial inner membrane"/>
    <property type="evidence" value="ECO:0007669"/>
    <property type="project" value="UniProtKB-SubCell"/>
</dbReference>
<gene>
    <name evidence="13" type="ORF">CROS1456_LOCUS6034</name>
    <name evidence="14" type="ORF">HKI87_04g32400</name>
</gene>
<dbReference type="Gene3D" id="1.20.1300.10">
    <property type="entry name" value="Fumarate reductase/succinate dehydrogenase, transmembrane subunit"/>
    <property type="match status" value="1"/>
</dbReference>
<evidence type="ECO:0000256" key="9">
    <source>
        <dbReference type="ARBA" id="ARBA00023136"/>
    </source>
</evidence>
<dbReference type="AlphaFoldDB" id="A0A7S3CDI7"/>
<keyword evidence="8 12" id="KW-0496">Mitochondrion</keyword>
<evidence type="ECO:0000256" key="3">
    <source>
        <dbReference type="ARBA" id="ARBA00022448"/>
    </source>
</evidence>
<keyword evidence="4" id="KW-0812">Transmembrane</keyword>
<dbReference type="InterPro" id="IPR034804">
    <property type="entry name" value="SQR/QFR_C/D"/>
</dbReference>
<comment type="subcellular location">
    <subcellularLocation>
        <location evidence="1 12">Mitochondrion inner membrane</location>
        <topology evidence="1 12">Multi-pass membrane protein</topology>
    </subcellularLocation>
</comment>
<keyword evidence="7" id="KW-1133">Transmembrane helix</keyword>
<evidence type="ECO:0000313" key="13">
    <source>
        <dbReference type="EMBL" id="CAE0192944.1"/>
    </source>
</evidence>
<name>A0A7S3CDI7_9CHLO</name>
<dbReference type="InterPro" id="IPR007992">
    <property type="entry name" value="CybS"/>
</dbReference>
<reference evidence="13" key="1">
    <citation type="submission" date="2021-01" db="EMBL/GenBank/DDBJ databases">
        <authorList>
            <person name="Corre E."/>
            <person name="Pelletier E."/>
            <person name="Niang G."/>
            <person name="Scheremetjew M."/>
            <person name="Finn R."/>
            <person name="Kale V."/>
            <person name="Holt S."/>
            <person name="Cochrane G."/>
            <person name="Meng A."/>
            <person name="Brown T."/>
            <person name="Cohen L."/>
        </authorList>
    </citation>
    <scope>NUCLEOTIDE SEQUENCE</scope>
    <source>
        <strain evidence="13">RCC1871</strain>
    </source>
</reference>
<dbReference type="Pfam" id="PF05328">
    <property type="entry name" value="CybS"/>
    <property type="match status" value="1"/>
</dbReference>
<evidence type="ECO:0000313" key="14">
    <source>
        <dbReference type="EMBL" id="WZN61705.1"/>
    </source>
</evidence>
<evidence type="ECO:0000256" key="1">
    <source>
        <dbReference type="ARBA" id="ARBA00004448"/>
    </source>
</evidence>
<accession>A0A7S3CDI7</accession>
<dbReference type="GO" id="GO:0006121">
    <property type="term" value="P:mitochondrial electron transport, succinate to ubiquinone"/>
    <property type="evidence" value="ECO:0007669"/>
    <property type="project" value="TreeGrafter"/>
</dbReference>
<comment type="similarity">
    <text evidence="2 12">Belongs to the CybS family.</text>
</comment>
<evidence type="ECO:0000256" key="7">
    <source>
        <dbReference type="ARBA" id="ARBA00022989"/>
    </source>
</evidence>
<evidence type="ECO:0000256" key="6">
    <source>
        <dbReference type="ARBA" id="ARBA00022946"/>
    </source>
</evidence>
<keyword evidence="3" id="KW-0813">Transport</keyword>
<dbReference type="EMBL" id="HBHZ01007792">
    <property type="protein sequence ID" value="CAE0192944.1"/>
    <property type="molecule type" value="Transcribed_RNA"/>
</dbReference>
<organism evidence="13">
    <name type="scientific">Chloropicon roscoffensis</name>
    <dbReference type="NCBI Taxonomy" id="1461544"/>
    <lineage>
        <taxon>Eukaryota</taxon>
        <taxon>Viridiplantae</taxon>
        <taxon>Chlorophyta</taxon>
        <taxon>Chloropicophyceae</taxon>
        <taxon>Chloropicales</taxon>
        <taxon>Chloropicaceae</taxon>
        <taxon>Chloropicon</taxon>
    </lineage>
</organism>
<dbReference type="GO" id="GO:0048039">
    <property type="term" value="F:ubiquinone binding"/>
    <property type="evidence" value="ECO:0007669"/>
    <property type="project" value="TreeGrafter"/>
</dbReference>
<sequence>MSWLLRAADSAPGSMKVHHVGNLALAGLTPAAVFLPKDSSYMKPVDLGLGLALPLHSHITMNMVFSDYIPPGMRGAARGAMAGVTAMTVLGLLHLNLRGPGLTSCVKQLWCGPAKDAKAK</sequence>
<evidence type="ECO:0000256" key="8">
    <source>
        <dbReference type="ARBA" id="ARBA00023128"/>
    </source>
</evidence>
<dbReference type="GO" id="GO:0006099">
    <property type="term" value="P:tricarboxylic acid cycle"/>
    <property type="evidence" value="ECO:0007669"/>
    <property type="project" value="TreeGrafter"/>
</dbReference>
<feature type="binding site" evidence="10">
    <location>
        <position position="68"/>
    </location>
    <ligand>
        <name>a ubiquinone</name>
        <dbReference type="ChEBI" id="CHEBI:16389"/>
        <note>ligand shared with IP/SDHB</note>
    </ligand>
</feature>
<evidence type="ECO:0000256" key="10">
    <source>
        <dbReference type="PIRSR" id="PIRSR607992-1"/>
    </source>
</evidence>
<evidence type="ECO:0000256" key="12">
    <source>
        <dbReference type="RuleBase" id="RU364031"/>
    </source>
</evidence>
<keyword evidence="15" id="KW-1185">Reference proteome</keyword>
<dbReference type="GO" id="GO:0046872">
    <property type="term" value="F:metal ion binding"/>
    <property type="evidence" value="ECO:0007669"/>
    <property type="project" value="UniProtKB-KW"/>
</dbReference>
<evidence type="ECO:0000256" key="2">
    <source>
        <dbReference type="ARBA" id="ARBA00007294"/>
    </source>
</evidence>
<keyword evidence="9 12" id="KW-0472">Membrane</keyword>
<dbReference type="GO" id="GO:0020037">
    <property type="term" value="F:heme binding"/>
    <property type="evidence" value="ECO:0007669"/>
    <property type="project" value="TreeGrafter"/>
</dbReference>
<dbReference type="PANTHER" id="PTHR13337">
    <property type="entry name" value="SUCCINATE DEHYDROGENASE"/>
    <property type="match status" value="1"/>
</dbReference>
<evidence type="ECO:0000256" key="11">
    <source>
        <dbReference type="PIRSR" id="PIRSR607992-2"/>
    </source>
</evidence>